<reference evidence="2 3" key="1">
    <citation type="journal article" date="2015" name="Genome Announc.">
        <title>Expanding the biotechnology potential of lactobacilli through comparative genomics of 213 strains and associated genera.</title>
        <authorList>
            <person name="Sun Z."/>
            <person name="Harris H.M."/>
            <person name="McCann A."/>
            <person name="Guo C."/>
            <person name="Argimon S."/>
            <person name="Zhang W."/>
            <person name="Yang X."/>
            <person name="Jeffery I.B."/>
            <person name="Cooney J.C."/>
            <person name="Kagawa T.F."/>
            <person name="Liu W."/>
            <person name="Song Y."/>
            <person name="Salvetti E."/>
            <person name="Wrobel A."/>
            <person name="Rasinkangas P."/>
            <person name="Parkhill J."/>
            <person name="Rea M.C."/>
            <person name="O'Sullivan O."/>
            <person name="Ritari J."/>
            <person name="Douillard F.P."/>
            <person name="Paul Ross R."/>
            <person name="Yang R."/>
            <person name="Briner A.E."/>
            <person name="Felis G.E."/>
            <person name="de Vos W.M."/>
            <person name="Barrangou R."/>
            <person name="Klaenhammer T.R."/>
            <person name="Caufield P.W."/>
            <person name="Cui Y."/>
            <person name="Zhang H."/>
            <person name="O'Toole P.W."/>
        </authorList>
    </citation>
    <scope>NUCLEOTIDE SEQUENCE [LARGE SCALE GENOMIC DNA]</scope>
    <source>
        <strain evidence="2 3">DSM 24301</strain>
    </source>
</reference>
<evidence type="ECO:0000259" key="1">
    <source>
        <dbReference type="Pfam" id="PF13731"/>
    </source>
</evidence>
<evidence type="ECO:0000313" key="3">
    <source>
        <dbReference type="Proteomes" id="UP000050969"/>
    </source>
</evidence>
<accession>A0A0R2MUH8</accession>
<name>A0A0R2MUH8_9LACO</name>
<feature type="domain" description="WxL" evidence="1">
    <location>
        <begin position="22"/>
        <end position="180"/>
    </location>
</feature>
<comment type="caution">
    <text evidence="2">The sequence shown here is derived from an EMBL/GenBank/DDBJ whole genome shotgun (WGS) entry which is preliminary data.</text>
</comment>
<dbReference type="STRING" id="1293598.IV56_GL000533"/>
<sequence length="182" mass="19730">MGSLFLPTPVAADTLPITAVITSTPPTLSAVPQLTFPNQSVKAIINTRTTLTQATPTQLEVDDFSTLTTHWQLAVTMGTPRQVETQRPLPGTRLHLVATRLAQPIGHTPLDQRIDSTPDFVATTLATEQSQIIWRATTASPGKGKNQLIFQEAQLLLPRYAHVQAGAYQATLTWSLAILPTD</sequence>
<organism evidence="2 3">
    <name type="scientific">Lacticaseibacillus saniviri JCM 17471 = DSM 24301</name>
    <dbReference type="NCBI Taxonomy" id="1293598"/>
    <lineage>
        <taxon>Bacteria</taxon>
        <taxon>Bacillati</taxon>
        <taxon>Bacillota</taxon>
        <taxon>Bacilli</taxon>
        <taxon>Lactobacillales</taxon>
        <taxon>Lactobacillaceae</taxon>
        <taxon>Lacticaseibacillus</taxon>
    </lineage>
</organism>
<proteinExistence type="predicted"/>
<dbReference type="Pfam" id="PF13731">
    <property type="entry name" value="WxL"/>
    <property type="match status" value="1"/>
</dbReference>
<dbReference type="PATRIC" id="fig|1293598.4.peg.567"/>
<gene>
    <name evidence="2" type="ORF">IV56_GL000533</name>
</gene>
<dbReference type="Proteomes" id="UP000050969">
    <property type="component" value="Unassembled WGS sequence"/>
</dbReference>
<dbReference type="InterPro" id="IPR027994">
    <property type="entry name" value="WxL_dom"/>
</dbReference>
<dbReference type="EMBL" id="JQCE01000021">
    <property type="protein sequence ID" value="KRO17206.1"/>
    <property type="molecule type" value="Genomic_DNA"/>
</dbReference>
<evidence type="ECO:0000313" key="2">
    <source>
        <dbReference type="EMBL" id="KRO17206.1"/>
    </source>
</evidence>
<dbReference type="AlphaFoldDB" id="A0A0R2MUH8"/>
<protein>
    <recommendedName>
        <fullName evidence="1">WxL domain-containing protein</fullName>
    </recommendedName>
</protein>
<keyword evidence="3" id="KW-1185">Reference proteome</keyword>